<dbReference type="Gene3D" id="2.60.40.10">
    <property type="entry name" value="Immunoglobulins"/>
    <property type="match status" value="2"/>
</dbReference>
<evidence type="ECO:0000259" key="4">
    <source>
        <dbReference type="SMART" id="SM00642"/>
    </source>
</evidence>
<dbReference type="GO" id="GO:0005975">
    <property type="term" value="P:carbohydrate metabolic process"/>
    <property type="evidence" value="ECO:0007669"/>
    <property type="project" value="InterPro"/>
</dbReference>
<dbReference type="AlphaFoldDB" id="A0A090WIS9"/>
<reference evidence="5 6" key="1">
    <citation type="journal article" date="2014" name="Genome Announc.">
        <title>Draft Genome Sequences of Marine Flavobacterium Nonlabens Strains NR17, NR24, NR27, NR32, NR33, and Ara13.</title>
        <authorList>
            <person name="Nakanishi M."/>
            <person name="Meirelles P."/>
            <person name="Suzuki R."/>
            <person name="Takatani N."/>
            <person name="Mino S."/>
            <person name="Suda W."/>
            <person name="Oshima K."/>
            <person name="Hattori M."/>
            <person name="Ohkuma M."/>
            <person name="Hosokawa M."/>
            <person name="Miyashita K."/>
            <person name="Thompson F.L."/>
            <person name="Niwa A."/>
            <person name="Sawabe T."/>
            <person name="Sawabe T."/>
        </authorList>
    </citation>
    <scope>NUCLEOTIDE SEQUENCE [LARGE SCALE GENOMIC DNA]</scope>
    <source>
        <strain evidence="6">JCM19275</strain>
    </source>
</reference>
<dbReference type="EMBL" id="BBNT01000004">
    <property type="protein sequence ID" value="GAL75314.1"/>
    <property type="molecule type" value="Genomic_DNA"/>
</dbReference>
<gene>
    <name evidence="5" type="ORF">JCM19275_475</name>
</gene>
<dbReference type="PANTHER" id="PTHR43002">
    <property type="entry name" value="GLYCOGEN DEBRANCHING ENZYME"/>
    <property type="match status" value="1"/>
</dbReference>
<protein>
    <submittedName>
        <fullName evidence="5">Malto-oligosyltrehalose trehalohydrolase</fullName>
        <ecNumber evidence="5">3.2.1.141</ecNumber>
    </submittedName>
</protein>
<keyword evidence="5" id="KW-0378">Hydrolase</keyword>
<sequence>MKNNLLFFLAVIGFAFAKAQVTTNPSTPTQTDQVTLIFDSTGTALENTTGTLYAYTGVTINGNRWQNIIVPTFNDNNGAPQFVNTGGNIYQLTLGSDIESFYNVTAGDVVSEICLVVRNAAANAQTSPDIFLPIFQPGLNALITSPADGDIFTLNQTINISGDASQNATLELKVNNTSIGTATSSMNITSPYTFNTTGGHTIELTADNGAQQITDAVNVFVPAATQTQTRPAGLKNGVNENADGSVTFLLAAPGKTDAALIGDFTNWNLDTNFQMFKDGDYFWVTVPSSNFTAGQTFQYQYIVDYTFKVADPFSGLILDPDSDQYIKPGNYPNLPTYPTGLTTGDVSLYTYQATPYNWTVNNFQKPNKENLVIYELLVRDFSENDSFQEVINRIDYLETLGINTLQLMPVNEFEGTDSWGGYNPKFHGALDKAYGTPEKFKELVDLCHSRGIAVVIDVVYNHAFSQSPLCQLWWDENNFRPAANNPYLNSSPTHDFNVGYDFNHESQWTRDYVKQTLQYWIDEYRIDGFRFDLSKGFTQNFTLGNISAWSAYDQSRVDILNDYKNTIWNANSNDIYMILEHLGDNSEETALANAGFMLWGKMTDEFNQNSMGYSSNNDVFRSYYLARGWNDQHLVAYAESHDEQRLMYKNLNFGNAANSSHNVRSLPVALDRQEAIAAILYSIPGPKMLWQFGELGYEIDIDQNGRTGRKPIPWTLNYDTDQDRMDLYNVTATMIGFKTKYPDTWNTTNNNLDVSGVTKRINLNGPVFDVVVLANYGITAQNVNPNFSQNGTWYEYFSNTTVNITNTTAMINLQPGEYRVYSTQQLQDPLSNEDSSNLTTGIKLYPNPAQNSFRLSEDIQSMKIYNMKGQQVLDYEKSLPNYSIESLTSGVYIITVQTVKGNHQIKLIKE</sequence>
<evidence type="ECO:0000313" key="6">
    <source>
        <dbReference type="Proteomes" id="UP000029647"/>
    </source>
</evidence>
<evidence type="ECO:0000313" key="5">
    <source>
        <dbReference type="EMBL" id="GAL75314.1"/>
    </source>
</evidence>
<keyword evidence="2 3" id="KW-0732">Signal</keyword>
<keyword evidence="5" id="KW-0326">Glycosidase</keyword>
<feature type="domain" description="Glycosyl hydrolase family 13 catalytic" evidence="4">
    <location>
        <begin position="375"/>
        <end position="738"/>
    </location>
</feature>
<comment type="caution">
    <text evidence="5">The sequence shown here is derived from an EMBL/GenBank/DDBJ whole genome shotgun (WGS) entry which is preliminary data.</text>
</comment>
<dbReference type="CDD" id="cd11350">
    <property type="entry name" value="AmyAc_4"/>
    <property type="match status" value="1"/>
</dbReference>
<dbReference type="Pfam" id="PF17957">
    <property type="entry name" value="Big_7"/>
    <property type="match status" value="1"/>
</dbReference>
<dbReference type="Pfam" id="PF18962">
    <property type="entry name" value="Por_Secre_tail"/>
    <property type="match status" value="1"/>
</dbReference>
<feature type="signal peptide" evidence="3">
    <location>
        <begin position="1"/>
        <end position="19"/>
    </location>
</feature>
<dbReference type="InterPro" id="IPR014756">
    <property type="entry name" value="Ig_E-set"/>
</dbReference>
<dbReference type="Pfam" id="PF00128">
    <property type="entry name" value="Alpha-amylase"/>
    <property type="match status" value="1"/>
</dbReference>
<feature type="chain" id="PRO_5001866332" evidence="3">
    <location>
        <begin position="20"/>
        <end position="910"/>
    </location>
</feature>
<accession>A0A090WIS9</accession>
<dbReference type="Gene3D" id="3.20.20.80">
    <property type="entry name" value="Glycosidases"/>
    <property type="match status" value="1"/>
</dbReference>
<organism evidence="5 6">
    <name type="scientific">Nonlabens ulvanivorans</name>
    <name type="common">Persicivirga ulvanivorans</name>
    <dbReference type="NCBI Taxonomy" id="906888"/>
    <lineage>
        <taxon>Bacteria</taxon>
        <taxon>Pseudomonadati</taxon>
        <taxon>Bacteroidota</taxon>
        <taxon>Flavobacteriia</taxon>
        <taxon>Flavobacteriales</taxon>
        <taxon>Flavobacteriaceae</taxon>
        <taxon>Nonlabens</taxon>
    </lineage>
</organism>
<dbReference type="EC" id="3.2.1.141" evidence="5"/>
<dbReference type="Proteomes" id="UP000029647">
    <property type="component" value="Unassembled WGS sequence"/>
</dbReference>
<dbReference type="InterPro" id="IPR006047">
    <property type="entry name" value="GH13_cat_dom"/>
</dbReference>
<dbReference type="SUPFAM" id="SSF51445">
    <property type="entry name" value="(Trans)glycosidases"/>
    <property type="match status" value="1"/>
</dbReference>
<dbReference type="NCBIfam" id="TIGR04183">
    <property type="entry name" value="Por_Secre_tail"/>
    <property type="match status" value="1"/>
</dbReference>
<evidence type="ECO:0000256" key="2">
    <source>
        <dbReference type="ARBA" id="ARBA00022729"/>
    </source>
</evidence>
<evidence type="ECO:0000256" key="1">
    <source>
        <dbReference type="ARBA" id="ARBA00008061"/>
    </source>
</evidence>
<evidence type="ECO:0000256" key="3">
    <source>
        <dbReference type="SAM" id="SignalP"/>
    </source>
</evidence>
<dbReference type="GO" id="GO:0033942">
    <property type="term" value="F:4-alpha-D-(1-&gt;4)-alpha-D-glucanotrehalose trehalohydrolase activity"/>
    <property type="evidence" value="ECO:0007669"/>
    <property type="project" value="UniProtKB-EC"/>
</dbReference>
<dbReference type="InterPro" id="IPR026444">
    <property type="entry name" value="Secre_tail"/>
</dbReference>
<dbReference type="SMART" id="SM00642">
    <property type="entry name" value="Aamy"/>
    <property type="match status" value="1"/>
</dbReference>
<comment type="similarity">
    <text evidence="1">Belongs to the glycosyl hydrolase 13 family.</text>
</comment>
<name>A0A090WIS9_NONUL</name>
<dbReference type="SUPFAM" id="SSF81296">
    <property type="entry name" value="E set domains"/>
    <property type="match status" value="1"/>
</dbReference>
<dbReference type="InterPro" id="IPR013783">
    <property type="entry name" value="Ig-like_fold"/>
</dbReference>
<proteinExistence type="inferred from homology"/>
<dbReference type="InterPro" id="IPR017853">
    <property type="entry name" value="GH"/>
</dbReference>